<comment type="caution">
    <text evidence="2">The sequence shown here is derived from an EMBL/GenBank/DDBJ whole genome shotgun (WGS) entry which is preliminary data.</text>
</comment>
<dbReference type="InterPro" id="IPR043502">
    <property type="entry name" value="DNA/RNA_pol_sf"/>
</dbReference>
<dbReference type="InterPro" id="IPR043128">
    <property type="entry name" value="Rev_trsase/Diguanyl_cyclase"/>
</dbReference>
<sequence length="184" mass="21082">MLKGGLIWPSPSQHEAPTFCVKKLWVGGSGMIIEIIGSYWYSCMDLLSGYCQFRMYDADIKYTAFQTADGSYEYLVIPMELTNVPATFNDGIRRLLKDLTDFCLSYFDDIYIFTRGNDIQSHFDALDTALTMYTSHCEWSQCRKTSVLRVTRSILFRMSLKMSLALENRRSHSFDVGGTYPTST</sequence>
<dbReference type="STRING" id="4795.A0A225V317"/>
<dbReference type="Gene3D" id="3.10.10.10">
    <property type="entry name" value="HIV Type 1 Reverse Transcriptase, subunit A, domain 1"/>
    <property type="match status" value="1"/>
</dbReference>
<name>A0A225V317_9STRA</name>
<dbReference type="PANTHER" id="PTHR24559">
    <property type="entry name" value="TRANSPOSON TY3-I GAG-POL POLYPROTEIN"/>
    <property type="match status" value="1"/>
</dbReference>
<evidence type="ECO:0000259" key="1">
    <source>
        <dbReference type="Pfam" id="PF00078"/>
    </source>
</evidence>
<dbReference type="InterPro" id="IPR000477">
    <property type="entry name" value="RT_dom"/>
</dbReference>
<evidence type="ECO:0000313" key="2">
    <source>
        <dbReference type="EMBL" id="OWY99662.1"/>
    </source>
</evidence>
<dbReference type="Gene3D" id="3.30.70.270">
    <property type="match status" value="1"/>
</dbReference>
<dbReference type="AlphaFoldDB" id="A0A225V317"/>
<dbReference type="Proteomes" id="UP000198211">
    <property type="component" value="Unassembled WGS sequence"/>
</dbReference>
<dbReference type="Pfam" id="PF00078">
    <property type="entry name" value="RVT_1"/>
    <property type="match status" value="1"/>
</dbReference>
<reference evidence="3" key="1">
    <citation type="submission" date="2017-03" db="EMBL/GenBank/DDBJ databases">
        <title>Phytopthora megakarya and P. palmivora, two closely related causual agents of cacao black pod achieved similar genome size and gene model numbers by different mechanisms.</title>
        <authorList>
            <person name="Ali S."/>
            <person name="Shao J."/>
            <person name="Larry D.J."/>
            <person name="Kronmiller B."/>
            <person name="Shen D."/>
            <person name="Strem M.D."/>
            <person name="Melnick R.L."/>
            <person name="Guiltinan M.J."/>
            <person name="Tyler B.M."/>
            <person name="Meinhardt L.W."/>
            <person name="Bailey B.A."/>
        </authorList>
    </citation>
    <scope>NUCLEOTIDE SEQUENCE [LARGE SCALE GENOMIC DNA]</scope>
    <source>
        <strain evidence="3">zdho120</strain>
    </source>
</reference>
<keyword evidence="3" id="KW-1185">Reference proteome</keyword>
<accession>A0A225V317</accession>
<protein>
    <recommendedName>
        <fullName evidence="1">Reverse transcriptase domain-containing protein</fullName>
    </recommendedName>
</protein>
<feature type="domain" description="Reverse transcriptase" evidence="1">
    <location>
        <begin position="36"/>
        <end position="136"/>
    </location>
</feature>
<dbReference type="SUPFAM" id="SSF56672">
    <property type="entry name" value="DNA/RNA polymerases"/>
    <property type="match status" value="1"/>
</dbReference>
<dbReference type="EMBL" id="NBNE01008273">
    <property type="protein sequence ID" value="OWY99662.1"/>
    <property type="molecule type" value="Genomic_DNA"/>
</dbReference>
<proteinExistence type="predicted"/>
<evidence type="ECO:0000313" key="3">
    <source>
        <dbReference type="Proteomes" id="UP000198211"/>
    </source>
</evidence>
<gene>
    <name evidence="2" type="ORF">PHMEG_00029303</name>
</gene>
<dbReference type="PANTHER" id="PTHR24559:SF444">
    <property type="entry name" value="REVERSE TRANSCRIPTASE DOMAIN-CONTAINING PROTEIN"/>
    <property type="match status" value="1"/>
</dbReference>
<organism evidence="2 3">
    <name type="scientific">Phytophthora megakarya</name>
    <dbReference type="NCBI Taxonomy" id="4795"/>
    <lineage>
        <taxon>Eukaryota</taxon>
        <taxon>Sar</taxon>
        <taxon>Stramenopiles</taxon>
        <taxon>Oomycota</taxon>
        <taxon>Peronosporomycetes</taxon>
        <taxon>Peronosporales</taxon>
        <taxon>Peronosporaceae</taxon>
        <taxon>Phytophthora</taxon>
    </lineage>
</organism>
<dbReference type="InterPro" id="IPR053134">
    <property type="entry name" value="RNA-dir_DNA_polymerase"/>
</dbReference>